<keyword evidence="4" id="KW-0732">Signal</keyword>
<dbReference type="PROSITE" id="PS00330">
    <property type="entry name" value="HEMOLYSIN_CALCIUM"/>
    <property type="match status" value="2"/>
</dbReference>
<feature type="signal peptide" evidence="4">
    <location>
        <begin position="1"/>
        <end position="25"/>
    </location>
</feature>
<dbReference type="Proteomes" id="UP001284601">
    <property type="component" value="Unassembled WGS sequence"/>
</dbReference>
<comment type="caution">
    <text evidence="5">The sequence shown here is derived from an EMBL/GenBank/DDBJ whole genome shotgun (WGS) entry which is preliminary data.</text>
</comment>
<dbReference type="Pfam" id="PF00353">
    <property type="entry name" value="HemolysinCabind"/>
    <property type="match status" value="4"/>
</dbReference>
<dbReference type="RefSeq" id="WP_318596100.1">
    <property type="nucleotide sequence ID" value="NZ_JAWSTH010000009.1"/>
</dbReference>
<dbReference type="EMBL" id="JAWSTH010000009">
    <property type="protein sequence ID" value="MDW5593841.1"/>
    <property type="molecule type" value="Genomic_DNA"/>
</dbReference>
<dbReference type="PANTHER" id="PTHR38340">
    <property type="entry name" value="S-LAYER PROTEIN"/>
    <property type="match status" value="1"/>
</dbReference>
<dbReference type="PRINTS" id="PR00313">
    <property type="entry name" value="CABNDNGRPT"/>
</dbReference>
<feature type="region of interest" description="Disordered" evidence="3">
    <location>
        <begin position="74"/>
        <end position="133"/>
    </location>
</feature>
<evidence type="ECO:0000313" key="5">
    <source>
        <dbReference type="EMBL" id="MDW5593841.1"/>
    </source>
</evidence>
<dbReference type="PANTHER" id="PTHR38340:SF1">
    <property type="entry name" value="S-LAYER PROTEIN"/>
    <property type="match status" value="1"/>
</dbReference>
<organism evidence="5 6">
    <name type="scientific">Conexibacter stalactiti</name>
    <dbReference type="NCBI Taxonomy" id="1940611"/>
    <lineage>
        <taxon>Bacteria</taxon>
        <taxon>Bacillati</taxon>
        <taxon>Actinomycetota</taxon>
        <taxon>Thermoleophilia</taxon>
        <taxon>Solirubrobacterales</taxon>
        <taxon>Conexibacteraceae</taxon>
        <taxon>Conexibacter</taxon>
    </lineage>
</organism>
<sequence>MRRSLLPLLTTAVAVLLLAPAAASADVTQRLPRCTISGTAAADTLRGTPKADVICGLGGADVISGLGGDDEIYAGGGDDRVDGGPGDDEIYGSAGDDRLTGGAGDDVLQGETGDDQLTGGAGDDRLYGEGGADRLFGGPGDDGLWAALGDDTLDGGPGRNFLSGGPGKNAGVADPGAPDCPRLGNDGLCRFHMHFDASVCAGFGASQGMVPPCVGKTPYAPVGWAVYFTDFPGLYAQFSWVTTRAPARIIGFRNFPPIGFLDGTLPASNSANLSVESAWTLANPTRLRTLDRPGVPAGRPGGPLYLNFVNGRIGADAYIDGYLTAVG</sequence>
<feature type="chain" id="PRO_5045725577" evidence="4">
    <location>
        <begin position="26"/>
        <end position="327"/>
    </location>
</feature>
<keyword evidence="2" id="KW-0964">Secreted</keyword>
<reference evidence="6" key="1">
    <citation type="submission" date="2023-07" db="EMBL/GenBank/DDBJ databases">
        <title>Conexibacter stalactiti sp. nov., isolated from stalactites in a lava cave and emended description of the genus Conexibacter.</title>
        <authorList>
            <person name="Lee S.D."/>
        </authorList>
    </citation>
    <scope>NUCLEOTIDE SEQUENCE [LARGE SCALE GENOMIC DNA]</scope>
    <source>
        <strain evidence="6">KCTC 39840</strain>
    </source>
</reference>
<evidence type="ECO:0000256" key="2">
    <source>
        <dbReference type="ARBA" id="ARBA00022525"/>
    </source>
</evidence>
<evidence type="ECO:0000256" key="3">
    <source>
        <dbReference type="SAM" id="MobiDB-lite"/>
    </source>
</evidence>
<proteinExistence type="predicted"/>
<keyword evidence="6" id="KW-1185">Reference proteome</keyword>
<reference evidence="5 6" key="2">
    <citation type="submission" date="2023-10" db="EMBL/GenBank/DDBJ databases">
        <authorList>
            <person name="Han X.F."/>
        </authorList>
    </citation>
    <scope>NUCLEOTIDE SEQUENCE [LARGE SCALE GENOMIC DNA]</scope>
    <source>
        <strain evidence="5 6">KCTC 39840</strain>
    </source>
</reference>
<name>A0ABU4HKI8_9ACTN</name>
<dbReference type="InterPro" id="IPR011049">
    <property type="entry name" value="Serralysin-like_metalloprot_C"/>
</dbReference>
<comment type="subcellular location">
    <subcellularLocation>
        <location evidence="1">Secreted</location>
    </subcellularLocation>
</comment>
<dbReference type="InterPro" id="IPR001343">
    <property type="entry name" value="Hemolysn_Ca-bd"/>
</dbReference>
<dbReference type="InterPro" id="IPR018511">
    <property type="entry name" value="Hemolysin-typ_Ca-bd_CS"/>
</dbReference>
<dbReference type="SUPFAM" id="SSF51120">
    <property type="entry name" value="beta-Roll"/>
    <property type="match status" value="1"/>
</dbReference>
<protein>
    <submittedName>
        <fullName evidence="5">Calcium-binding protein</fullName>
    </submittedName>
</protein>
<accession>A0ABU4HKI8</accession>
<evidence type="ECO:0000256" key="4">
    <source>
        <dbReference type="SAM" id="SignalP"/>
    </source>
</evidence>
<gene>
    <name evidence="5" type="ORF">R7226_05820</name>
</gene>
<evidence type="ECO:0000256" key="1">
    <source>
        <dbReference type="ARBA" id="ARBA00004613"/>
    </source>
</evidence>
<evidence type="ECO:0000313" key="6">
    <source>
        <dbReference type="Proteomes" id="UP001284601"/>
    </source>
</evidence>
<dbReference type="Gene3D" id="2.150.10.10">
    <property type="entry name" value="Serralysin-like metalloprotease, C-terminal"/>
    <property type="match status" value="3"/>
</dbReference>
<dbReference type="InterPro" id="IPR050557">
    <property type="entry name" value="RTX_toxin/Mannuronan_C5-epim"/>
</dbReference>